<evidence type="ECO:0000313" key="2">
    <source>
        <dbReference type="EMBL" id="PZQ48828.1"/>
    </source>
</evidence>
<comment type="caution">
    <text evidence="2">The sequence shown here is derived from an EMBL/GenBank/DDBJ whole genome shotgun (WGS) entry which is preliminary data.</text>
</comment>
<protein>
    <recommendedName>
        <fullName evidence="1">YqaJ viral recombinase domain-containing protein</fullName>
    </recommendedName>
</protein>
<evidence type="ECO:0000259" key="1">
    <source>
        <dbReference type="Pfam" id="PF09588"/>
    </source>
</evidence>
<dbReference type="NCBIfam" id="TIGR03033">
    <property type="entry name" value="phage_rel_nuc"/>
    <property type="match status" value="1"/>
</dbReference>
<accession>A0A2W5N8H8</accession>
<gene>
    <name evidence="2" type="ORF">DI556_13515</name>
</gene>
<dbReference type="Proteomes" id="UP000249185">
    <property type="component" value="Unassembled WGS sequence"/>
</dbReference>
<dbReference type="EMBL" id="QFPW01000010">
    <property type="protein sequence ID" value="PZQ48828.1"/>
    <property type="molecule type" value="Genomic_DNA"/>
</dbReference>
<organism evidence="2 3">
    <name type="scientific">Rhodovulum sulfidophilum</name>
    <name type="common">Rhodobacter sulfidophilus</name>
    <dbReference type="NCBI Taxonomy" id="35806"/>
    <lineage>
        <taxon>Bacteria</taxon>
        <taxon>Pseudomonadati</taxon>
        <taxon>Pseudomonadota</taxon>
        <taxon>Alphaproteobacteria</taxon>
        <taxon>Rhodobacterales</taxon>
        <taxon>Paracoccaceae</taxon>
        <taxon>Rhodovulum</taxon>
    </lineage>
</organism>
<name>A0A2W5N8H8_RHOSU</name>
<sequence>MKFVELDQGTSEWHAWRATGVTASEIAAVFGVSPFKTRWQLWAEKRGLRQPENLDLNPYVRRGRRFEHLLRETVGAARKLGFFPACVEHEDLSFLKASLDGLDRYGRPWEFKIPSEGKFEEVKQFGLESDSAQTYVLQVQQQLLCTGANEGYLVFGDPVWGRDGPRIADYRVLVIPAQPVVHDDIAAKAMAFMDSVSRGIEPAKDKKRDVYAPETPEDAQVWESRASQLVPLLDRQASLAAALAEIEAEIAEISAPLPEILGEFKVGEFAGVRVTRSDRAGAVDWKAYARSKGDDPSDDALLAPFRKASSTSCQIRASRPD</sequence>
<evidence type="ECO:0000313" key="3">
    <source>
        <dbReference type="Proteomes" id="UP000249185"/>
    </source>
</evidence>
<feature type="domain" description="YqaJ viral recombinase" evidence="1">
    <location>
        <begin position="12"/>
        <end position="148"/>
    </location>
</feature>
<dbReference type="InterPro" id="IPR019080">
    <property type="entry name" value="YqaJ_viral_recombinase"/>
</dbReference>
<dbReference type="InterPro" id="IPR017482">
    <property type="entry name" value="Lambda-type_endonuclease"/>
</dbReference>
<dbReference type="InterPro" id="IPR011604">
    <property type="entry name" value="PDDEXK-like_dom_sf"/>
</dbReference>
<proteinExistence type="predicted"/>
<dbReference type="SUPFAM" id="SSF52980">
    <property type="entry name" value="Restriction endonuclease-like"/>
    <property type="match status" value="1"/>
</dbReference>
<dbReference type="AlphaFoldDB" id="A0A2W5N8H8"/>
<reference evidence="2 3" key="1">
    <citation type="submission" date="2017-08" db="EMBL/GenBank/DDBJ databases">
        <title>Infants hospitalized years apart are colonized by the same room-sourced microbial strains.</title>
        <authorList>
            <person name="Brooks B."/>
            <person name="Olm M.R."/>
            <person name="Firek B.A."/>
            <person name="Baker R."/>
            <person name="Thomas B.C."/>
            <person name="Morowitz M.J."/>
            <person name="Banfield J.F."/>
        </authorList>
    </citation>
    <scope>NUCLEOTIDE SEQUENCE [LARGE SCALE GENOMIC DNA]</scope>
    <source>
        <strain evidence="2">S2_005_002_R2_34</strain>
    </source>
</reference>
<dbReference type="Pfam" id="PF09588">
    <property type="entry name" value="YqaJ"/>
    <property type="match status" value="1"/>
</dbReference>
<dbReference type="Gene3D" id="3.90.320.10">
    <property type="match status" value="1"/>
</dbReference>
<dbReference type="InterPro" id="IPR011335">
    <property type="entry name" value="Restrct_endonuc-II-like"/>
</dbReference>